<dbReference type="GeneID" id="117569075"/>
<proteinExistence type="predicted"/>
<evidence type="ECO:0000256" key="5">
    <source>
        <dbReference type="ARBA" id="ARBA00022801"/>
    </source>
</evidence>
<keyword evidence="2" id="KW-0964">Secreted</keyword>
<dbReference type="PANTHER" id="PTHR24252:SF7">
    <property type="entry name" value="HYALIN"/>
    <property type="match status" value="1"/>
</dbReference>
<protein>
    <submittedName>
        <fullName evidence="13">Chymotrypsin-2-like</fullName>
    </submittedName>
</protein>
<feature type="domain" description="Peptidase S1" evidence="11">
    <location>
        <begin position="30"/>
        <end position="264"/>
    </location>
</feature>
<dbReference type="GO" id="GO:0006508">
    <property type="term" value="P:proteolysis"/>
    <property type="evidence" value="ECO:0007669"/>
    <property type="project" value="UniProtKB-KW"/>
</dbReference>
<dbReference type="PANTHER" id="PTHR24252">
    <property type="entry name" value="ACROSIN-RELATED"/>
    <property type="match status" value="1"/>
</dbReference>
<keyword evidence="7" id="KW-0865">Zymogen</keyword>
<evidence type="ECO:0000256" key="1">
    <source>
        <dbReference type="ARBA" id="ARBA00004613"/>
    </source>
</evidence>
<keyword evidence="5 9" id="KW-0378">Hydrolase</keyword>
<sequence>MSKLKWQLIIVTFLLYQRSLSAQDIPSKRIVEGFNADPKQFPYQVYLMILKDSHPFTACGGVIISNRIVLTAGHCIPTKFNAVKINFGTVDISNKMEVGQQQLIVKAKNVFVHPEYELNNKPNDIALIKLPADLLFDEYIQPAKLPDANELYENESAVVSGWGTTSYNGPQPNHLQYYNVTVYSNEECKNKLVPDIFPSSYICLKPSQSSPCYGDSGGPLAIRNEDGSHTLLGLTSFGSETCEFNSPPIYTRVSSYLQWIKKFE</sequence>
<dbReference type="InterPro" id="IPR018114">
    <property type="entry name" value="TRYPSIN_HIS"/>
</dbReference>
<dbReference type="InterPro" id="IPR001314">
    <property type="entry name" value="Peptidase_S1A"/>
</dbReference>
<evidence type="ECO:0000259" key="11">
    <source>
        <dbReference type="PROSITE" id="PS50240"/>
    </source>
</evidence>
<dbReference type="PROSITE" id="PS50240">
    <property type="entry name" value="TRYPSIN_DOM"/>
    <property type="match status" value="1"/>
</dbReference>
<keyword evidence="3 9" id="KW-0645">Protease</keyword>
<dbReference type="PROSITE" id="PS00135">
    <property type="entry name" value="TRYPSIN_SER"/>
    <property type="match status" value="1"/>
</dbReference>
<dbReference type="PRINTS" id="PR00722">
    <property type="entry name" value="CHYMOTRYPSIN"/>
</dbReference>
<comment type="subcellular location">
    <subcellularLocation>
        <location evidence="1">Secreted</location>
    </subcellularLocation>
</comment>
<keyword evidence="6 9" id="KW-0720">Serine protease</keyword>
<keyword evidence="12" id="KW-1185">Reference proteome</keyword>
<dbReference type="AlphaFoldDB" id="A0A6P8X419"/>
<feature type="signal peptide" evidence="10">
    <location>
        <begin position="1"/>
        <end position="22"/>
    </location>
</feature>
<dbReference type="GO" id="GO:0004252">
    <property type="term" value="F:serine-type endopeptidase activity"/>
    <property type="evidence" value="ECO:0007669"/>
    <property type="project" value="InterPro"/>
</dbReference>
<name>A0A6P8X419_DROAB</name>
<dbReference type="CDD" id="cd00190">
    <property type="entry name" value="Tryp_SPc"/>
    <property type="match status" value="1"/>
</dbReference>
<dbReference type="Pfam" id="PF00089">
    <property type="entry name" value="Trypsin"/>
    <property type="match status" value="1"/>
</dbReference>
<dbReference type="SMART" id="SM00020">
    <property type="entry name" value="Tryp_SPc"/>
    <property type="match status" value="1"/>
</dbReference>
<keyword evidence="4 10" id="KW-0732">Signal</keyword>
<feature type="chain" id="PRO_5027789377" evidence="10">
    <location>
        <begin position="23"/>
        <end position="264"/>
    </location>
</feature>
<evidence type="ECO:0000256" key="7">
    <source>
        <dbReference type="ARBA" id="ARBA00023145"/>
    </source>
</evidence>
<evidence type="ECO:0000256" key="8">
    <source>
        <dbReference type="ARBA" id="ARBA00023157"/>
    </source>
</evidence>
<dbReference type="GO" id="GO:0005576">
    <property type="term" value="C:extracellular region"/>
    <property type="evidence" value="ECO:0007669"/>
    <property type="project" value="UniProtKB-SubCell"/>
</dbReference>
<organism evidence="12 13">
    <name type="scientific">Drosophila albomicans</name>
    <name type="common">Fruit fly</name>
    <dbReference type="NCBI Taxonomy" id="7291"/>
    <lineage>
        <taxon>Eukaryota</taxon>
        <taxon>Metazoa</taxon>
        <taxon>Ecdysozoa</taxon>
        <taxon>Arthropoda</taxon>
        <taxon>Hexapoda</taxon>
        <taxon>Insecta</taxon>
        <taxon>Pterygota</taxon>
        <taxon>Neoptera</taxon>
        <taxon>Endopterygota</taxon>
        <taxon>Diptera</taxon>
        <taxon>Brachycera</taxon>
        <taxon>Muscomorpha</taxon>
        <taxon>Ephydroidea</taxon>
        <taxon>Drosophilidae</taxon>
        <taxon>Drosophila</taxon>
    </lineage>
</organism>
<dbReference type="OrthoDB" id="5565075at2759"/>
<dbReference type="Gene3D" id="2.40.10.10">
    <property type="entry name" value="Trypsin-like serine proteases"/>
    <property type="match status" value="1"/>
</dbReference>
<evidence type="ECO:0000256" key="6">
    <source>
        <dbReference type="ARBA" id="ARBA00022825"/>
    </source>
</evidence>
<dbReference type="SUPFAM" id="SSF50494">
    <property type="entry name" value="Trypsin-like serine proteases"/>
    <property type="match status" value="1"/>
</dbReference>
<keyword evidence="8" id="KW-1015">Disulfide bond</keyword>
<reference evidence="13" key="1">
    <citation type="submission" date="2025-08" db="UniProtKB">
        <authorList>
            <consortium name="RefSeq"/>
        </authorList>
    </citation>
    <scope>IDENTIFICATION</scope>
    <source>
        <strain evidence="13">15112-1751.03</strain>
        <tissue evidence="13">Whole Adult</tissue>
    </source>
</reference>
<dbReference type="InterPro" id="IPR001254">
    <property type="entry name" value="Trypsin_dom"/>
</dbReference>
<evidence type="ECO:0000313" key="13">
    <source>
        <dbReference type="RefSeq" id="XP_034105980.1"/>
    </source>
</evidence>
<evidence type="ECO:0000256" key="10">
    <source>
        <dbReference type="SAM" id="SignalP"/>
    </source>
</evidence>
<dbReference type="InterPro" id="IPR033116">
    <property type="entry name" value="TRYPSIN_SER"/>
</dbReference>
<evidence type="ECO:0000313" key="12">
    <source>
        <dbReference type="Proteomes" id="UP000515160"/>
    </source>
</evidence>
<accession>A0A6P8X419</accession>
<dbReference type="InterPro" id="IPR009003">
    <property type="entry name" value="Peptidase_S1_PA"/>
</dbReference>
<evidence type="ECO:0000256" key="2">
    <source>
        <dbReference type="ARBA" id="ARBA00022525"/>
    </source>
</evidence>
<dbReference type="InterPro" id="IPR043504">
    <property type="entry name" value="Peptidase_S1_PA_chymotrypsin"/>
</dbReference>
<evidence type="ECO:0000256" key="9">
    <source>
        <dbReference type="RuleBase" id="RU363034"/>
    </source>
</evidence>
<dbReference type="Proteomes" id="UP000515160">
    <property type="component" value="Chromosome 3"/>
</dbReference>
<evidence type="ECO:0000256" key="3">
    <source>
        <dbReference type="ARBA" id="ARBA00022670"/>
    </source>
</evidence>
<dbReference type="FunFam" id="2.40.10.10:FF:000146">
    <property type="entry name" value="Serine protease 53"/>
    <property type="match status" value="1"/>
</dbReference>
<gene>
    <name evidence="13" type="primary">LOC117569075</name>
</gene>
<dbReference type="PROSITE" id="PS00134">
    <property type="entry name" value="TRYPSIN_HIS"/>
    <property type="match status" value="1"/>
</dbReference>
<dbReference type="RefSeq" id="XP_034105980.1">
    <property type="nucleotide sequence ID" value="XM_034250089.2"/>
</dbReference>
<evidence type="ECO:0000256" key="4">
    <source>
        <dbReference type="ARBA" id="ARBA00022729"/>
    </source>
</evidence>